<proteinExistence type="predicted"/>
<accession>A0A7R8UI84</accession>
<feature type="domain" description="C2H2-type" evidence="2">
    <location>
        <begin position="207"/>
        <end position="229"/>
    </location>
</feature>
<sequence>MAAYGDTMKKIMVHLSKTEAEFSAKDWTDEASKQPSFADLSNNLKPFKILTYITNGYKTNQPIALQRLNDEMATLDAQLEHWATNNLPLDKFSKLLTNKTMKSSSSSATLSTSSSSSSTTMSTSKRDSLGSSSNASTGSASTNNNNNSGNSSNSGSNNNGNSGGAGNSLNGSDYKQQQQKHQKLIEQMSNSLNLSDTSENSDGSVTCSYCTISFIDKNELRQHCQTESHQNVIMSDE</sequence>
<gene>
    <name evidence="3" type="ORF">HERILL_LOCUS4383</name>
</gene>
<protein>
    <recommendedName>
        <fullName evidence="2">C2H2-type domain-containing protein</fullName>
    </recommendedName>
</protein>
<evidence type="ECO:0000313" key="3">
    <source>
        <dbReference type="EMBL" id="CAD7081266.1"/>
    </source>
</evidence>
<dbReference type="EMBL" id="LR899010">
    <property type="protein sequence ID" value="CAD7081266.1"/>
    <property type="molecule type" value="Genomic_DNA"/>
</dbReference>
<reference evidence="3 4" key="1">
    <citation type="submission" date="2020-11" db="EMBL/GenBank/DDBJ databases">
        <authorList>
            <person name="Wallbank WR R."/>
            <person name="Pardo Diaz C."/>
            <person name="Kozak K."/>
            <person name="Martin S."/>
            <person name="Jiggins C."/>
            <person name="Moest M."/>
            <person name="Warren A I."/>
            <person name="Generalovic N T."/>
            <person name="Byers J.R.P. K."/>
            <person name="Montejo-Kovacevich G."/>
            <person name="Yen C E."/>
        </authorList>
    </citation>
    <scope>NUCLEOTIDE SEQUENCE [LARGE SCALE GENOMIC DNA]</scope>
</reference>
<dbReference type="InParanoid" id="A0A7R8UI84"/>
<evidence type="ECO:0000313" key="4">
    <source>
        <dbReference type="Proteomes" id="UP000594454"/>
    </source>
</evidence>
<dbReference type="Proteomes" id="UP000594454">
    <property type="component" value="Chromosome 2"/>
</dbReference>
<keyword evidence="4" id="KW-1185">Reference proteome</keyword>
<evidence type="ECO:0000259" key="2">
    <source>
        <dbReference type="PROSITE" id="PS00028"/>
    </source>
</evidence>
<feature type="non-terminal residue" evidence="3">
    <location>
        <position position="1"/>
    </location>
</feature>
<name>A0A7R8UI84_HERIL</name>
<feature type="region of interest" description="Disordered" evidence="1">
    <location>
        <begin position="103"/>
        <end position="184"/>
    </location>
</feature>
<dbReference type="PROSITE" id="PS00028">
    <property type="entry name" value="ZINC_FINGER_C2H2_1"/>
    <property type="match status" value="1"/>
</dbReference>
<organism evidence="3 4">
    <name type="scientific">Hermetia illucens</name>
    <name type="common">Black soldier fly</name>
    <dbReference type="NCBI Taxonomy" id="343691"/>
    <lineage>
        <taxon>Eukaryota</taxon>
        <taxon>Metazoa</taxon>
        <taxon>Ecdysozoa</taxon>
        <taxon>Arthropoda</taxon>
        <taxon>Hexapoda</taxon>
        <taxon>Insecta</taxon>
        <taxon>Pterygota</taxon>
        <taxon>Neoptera</taxon>
        <taxon>Endopterygota</taxon>
        <taxon>Diptera</taxon>
        <taxon>Brachycera</taxon>
        <taxon>Stratiomyomorpha</taxon>
        <taxon>Stratiomyidae</taxon>
        <taxon>Hermetiinae</taxon>
        <taxon>Hermetia</taxon>
    </lineage>
</organism>
<evidence type="ECO:0000256" key="1">
    <source>
        <dbReference type="SAM" id="MobiDB-lite"/>
    </source>
</evidence>
<dbReference type="AlphaFoldDB" id="A0A7R8UI84"/>
<dbReference type="OrthoDB" id="5988104at2759"/>
<feature type="compositionally biased region" description="Low complexity" evidence="1">
    <location>
        <begin position="167"/>
        <end position="179"/>
    </location>
</feature>
<dbReference type="InterPro" id="IPR013087">
    <property type="entry name" value="Znf_C2H2_type"/>
</dbReference>
<feature type="compositionally biased region" description="Low complexity" evidence="1">
    <location>
        <begin position="103"/>
        <end position="160"/>
    </location>
</feature>